<gene>
    <name evidence="2" type="ORF">L596_011186</name>
</gene>
<dbReference type="AlphaFoldDB" id="A0A4V6A4G7"/>
<sequence length="148" mass="17173">MFPRSRLRTSIRTPGESYIDNAVLRTTYNPGRIGKVWPPPNAVAESPQGQVTVVKANDDEAWIHHKGEGETKTQVWTTGRHNREWPPQEVFLEYRDFCPHHMTGVQWPPEEYEVNSQAQTEILQKHLPIQKQQRQWPPPPPQYQTADA</sequence>
<evidence type="ECO:0000313" key="2">
    <source>
        <dbReference type="EMBL" id="TKR86635.1"/>
    </source>
</evidence>
<comment type="caution">
    <text evidence="2">The sequence shown here is derived from an EMBL/GenBank/DDBJ whole genome shotgun (WGS) entry which is preliminary data.</text>
</comment>
<evidence type="ECO:0000313" key="3">
    <source>
        <dbReference type="Proteomes" id="UP000298663"/>
    </source>
</evidence>
<evidence type="ECO:0000256" key="1">
    <source>
        <dbReference type="SAM" id="MobiDB-lite"/>
    </source>
</evidence>
<dbReference type="Proteomes" id="UP000298663">
    <property type="component" value="Unassembled WGS sequence"/>
</dbReference>
<dbReference type="OrthoDB" id="5875553at2759"/>
<protein>
    <submittedName>
        <fullName evidence="2">Uncharacterized protein</fullName>
    </submittedName>
</protein>
<organism evidence="2 3">
    <name type="scientific">Steinernema carpocapsae</name>
    <name type="common">Entomopathogenic nematode</name>
    <dbReference type="NCBI Taxonomy" id="34508"/>
    <lineage>
        <taxon>Eukaryota</taxon>
        <taxon>Metazoa</taxon>
        <taxon>Ecdysozoa</taxon>
        <taxon>Nematoda</taxon>
        <taxon>Chromadorea</taxon>
        <taxon>Rhabditida</taxon>
        <taxon>Tylenchina</taxon>
        <taxon>Panagrolaimomorpha</taxon>
        <taxon>Strongyloidoidea</taxon>
        <taxon>Steinernematidae</taxon>
        <taxon>Steinernema</taxon>
    </lineage>
</organism>
<keyword evidence="3" id="KW-1185">Reference proteome</keyword>
<name>A0A4V6A4G7_STECR</name>
<proteinExistence type="predicted"/>
<feature type="region of interest" description="Disordered" evidence="1">
    <location>
        <begin position="123"/>
        <end position="148"/>
    </location>
</feature>
<dbReference type="EMBL" id="AZBU02000003">
    <property type="protein sequence ID" value="TKR86635.1"/>
    <property type="molecule type" value="Genomic_DNA"/>
</dbReference>
<dbReference type="STRING" id="34508.A0A4V6A4G7"/>
<reference evidence="2 3" key="1">
    <citation type="journal article" date="2015" name="Genome Biol.">
        <title>Comparative genomics of Steinernema reveals deeply conserved gene regulatory networks.</title>
        <authorList>
            <person name="Dillman A.R."/>
            <person name="Macchietto M."/>
            <person name="Porter C.F."/>
            <person name="Rogers A."/>
            <person name="Williams B."/>
            <person name="Antoshechkin I."/>
            <person name="Lee M.M."/>
            <person name="Goodwin Z."/>
            <person name="Lu X."/>
            <person name="Lewis E.E."/>
            <person name="Goodrich-Blair H."/>
            <person name="Stock S.P."/>
            <person name="Adams B.J."/>
            <person name="Sternberg P.W."/>
            <person name="Mortazavi A."/>
        </authorList>
    </citation>
    <scope>NUCLEOTIDE SEQUENCE [LARGE SCALE GENOMIC DNA]</scope>
    <source>
        <strain evidence="2 3">ALL</strain>
    </source>
</reference>
<reference evidence="2 3" key="2">
    <citation type="journal article" date="2019" name="G3 (Bethesda)">
        <title>Hybrid Assembly of the Genome of the Entomopathogenic Nematode Steinernema carpocapsae Identifies the X-Chromosome.</title>
        <authorList>
            <person name="Serra L."/>
            <person name="Macchietto M."/>
            <person name="Macias-Munoz A."/>
            <person name="McGill C.J."/>
            <person name="Rodriguez I.M."/>
            <person name="Rodriguez B."/>
            <person name="Murad R."/>
            <person name="Mortazavi A."/>
        </authorList>
    </citation>
    <scope>NUCLEOTIDE SEQUENCE [LARGE SCALE GENOMIC DNA]</scope>
    <source>
        <strain evidence="2 3">ALL</strain>
    </source>
</reference>
<accession>A0A4V6A4G7</accession>